<dbReference type="GO" id="GO:0008888">
    <property type="term" value="F:glycerol dehydrogenase (NAD+) activity"/>
    <property type="evidence" value="ECO:0007669"/>
    <property type="project" value="UniProtKB-EC"/>
</dbReference>
<evidence type="ECO:0000313" key="14">
    <source>
        <dbReference type="Proteomes" id="UP000280792"/>
    </source>
</evidence>
<dbReference type="RefSeq" id="WP_125014828.1">
    <property type="nucleotide sequence ID" value="NZ_QWEZ01000001.1"/>
</dbReference>
<dbReference type="InterPro" id="IPR018211">
    <property type="entry name" value="ADH_Fe_CS"/>
</dbReference>
<keyword evidence="9" id="KW-0862">Zinc</keyword>
<evidence type="ECO:0000256" key="8">
    <source>
        <dbReference type="ARBA" id="ARBA00049006"/>
    </source>
</evidence>
<dbReference type="Proteomes" id="UP000280792">
    <property type="component" value="Unassembled WGS sequence"/>
</dbReference>
<evidence type="ECO:0000256" key="7">
    <source>
        <dbReference type="ARBA" id="ARBA00040132"/>
    </source>
</evidence>
<evidence type="ECO:0000259" key="12">
    <source>
        <dbReference type="Pfam" id="PF00465"/>
    </source>
</evidence>
<dbReference type="EMBL" id="QWEZ01000001">
    <property type="protein sequence ID" value="RRJ84399.1"/>
    <property type="molecule type" value="Genomic_DNA"/>
</dbReference>
<keyword evidence="3" id="KW-0560">Oxidoreductase</keyword>
<evidence type="ECO:0000256" key="5">
    <source>
        <dbReference type="ARBA" id="ARBA00037918"/>
    </source>
</evidence>
<sequence>MSEANPSSTEIRQPAPQGATRIFGSPGRYVQAAGLIDRAAEVISTLKVARCAILCSARSQRNEALRLQASLHGAGIETRIATFGGECSLREIEQQVAFLRDDTQPVDALIALGGGKTIDAGKSIAYRLQVPSIVMPTLASNDAPCSAISVIYTPEGVTESFEVFEQSPALVLVDTAIIAEAPARFLVAGIGDAMATWYEARACQRNPAGITPFGVRPTLAGTALAEVSARALFDYSTLAVQAVESRRVNEALEHIVEANTLLSGLGFESGGIAAAHAVAQAFTLLEEVDHNYLHGEMVAYGVLTQLLLEGDQTEAERVGRLFAAVGLPVNLAQLGLEATDSQSLATVVEATLGFPFIGNMPLEITAEQVQQSLLAVDQLGTRLMTELGDLPYARLHGAE</sequence>
<comment type="pathway">
    <text evidence="5">Polyol metabolism; glycerol fermentation; glycerone phosphate from glycerol (oxidative route): step 1/2.</text>
</comment>
<keyword evidence="4 11" id="KW-0520">NAD</keyword>
<dbReference type="SUPFAM" id="SSF56796">
    <property type="entry name" value="Dehydroquinate synthase-like"/>
    <property type="match status" value="1"/>
</dbReference>
<evidence type="ECO:0000256" key="4">
    <source>
        <dbReference type="ARBA" id="ARBA00023027"/>
    </source>
</evidence>
<dbReference type="PROSITE" id="PS00913">
    <property type="entry name" value="ADH_IRON_1"/>
    <property type="match status" value="1"/>
</dbReference>
<dbReference type="PIRSF" id="PIRSF000112">
    <property type="entry name" value="Glycerol_dehydrogenase"/>
    <property type="match status" value="1"/>
</dbReference>
<evidence type="ECO:0000256" key="6">
    <source>
        <dbReference type="ARBA" id="ARBA00039147"/>
    </source>
</evidence>
<dbReference type="EC" id="1.1.1.6" evidence="6"/>
<keyword evidence="2 9" id="KW-0479">Metal-binding</keyword>
<comment type="catalytic activity">
    <reaction evidence="8">
        <text>glycerol + NAD(+) = dihydroxyacetone + NADH + H(+)</text>
        <dbReference type="Rhea" id="RHEA:13769"/>
        <dbReference type="ChEBI" id="CHEBI:15378"/>
        <dbReference type="ChEBI" id="CHEBI:16016"/>
        <dbReference type="ChEBI" id="CHEBI:17754"/>
        <dbReference type="ChEBI" id="CHEBI:57540"/>
        <dbReference type="ChEBI" id="CHEBI:57945"/>
        <dbReference type="EC" id="1.1.1.6"/>
    </reaction>
</comment>
<reference evidence="13 14" key="1">
    <citation type="submission" date="2018-08" db="EMBL/GenBank/DDBJ databases">
        <authorList>
            <person name="Khan S.A."/>
        </authorList>
    </citation>
    <scope>NUCLEOTIDE SEQUENCE [LARGE SCALE GENOMIC DNA]</scope>
    <source>
        <strain evidence="13 14">GTF-13</strain>
    </source>
</reference>
<feature type="binding site" evidence="10">
    <location>
        <position position="142"/>
    </location>
    <ligand>
        <name>glycerol</name>
        <dbReference type="ChEBI" id="CHEBI:17754"/>
    </ligand>
</feature>
<dbReference type="PANTHER" id="PTHR43616:SF5">
    <property type="entry name" value="GLYCEROL DEHYDROGENASE 1"/>
    <property type="match status" value="1"/>
</dbReference>
<evidence type="ECO:0000256" key="1">
    <source>
        <dbReference type="ARBA" id="ARBA00007358"/>
    </source>
</evidence>
<reference evidence="13 14" key="2">
    <citation type="submission" date="2018-12" db="EMBL/GenBank/DDBJ databases">
        <title>Simiduia agarivorans gen. nov., sp. nov., a marine, agarolytic bacterium isolated from shallow coastal water from Keelung, Taiwan.</title>
        <authorList>
            <person name="Shieh W.Y."/>
        </authorList>
    </citation>
    <scope>NUCLEOTIDE SEQUENCE [LARGE SCALE GENOMIC DNA]</scope>
    <source>
        <strain evidence="13 14">GTF-13</strain>
    </source>
</reference>
<feature type="binding site" evidence="9">
    <location>
        <position position="294"/>
    </location>
    <ligand>
        <name>glycerol</name>
        <dbReference type="ChEBI" id="CHEBI:17754"/>
    </ligand>
</feature>
<feature type="binding site" evidence="11">
    <location>
        <begin position="115"/>
        <end position="119"/>
    </location>
    <ligand>
        <name>NAD(+)</name>
        <dbReference type="ChEBI" id="CHEBI:57540"/>
    </ligand>
</feature>
<evidence type="ECO:0000256" key="10">
    <source>
        <dbReference type="PIRSR" id="PIRSR000112-2"/>
    </source>
</evidence>
<dbReference type="PANTHER" id="PTHR43616">
    <property type="entry name" value="GLYCEROL DEHYDROGENASE"/>
    <property type="match status" value="1"/>
</dbReference>
<organism evidence="13 14">
    <name type="scientific">Aestuariirhabdus litorea</name>
    <dbReference type="NCBI Taxonomy" id="2528527"/>
    <lineage>
        <taxon>Bacteria</taxon>
        <taxon>Pseudomonadati</taxon>
        <taxon>Pseudomonadota</taxon>
        <taxon>Gammaproteobacteria</taxon>
        <taxon>Oceanospirillales</taxon>
        <taxon>Aestuariirhabdaceae</taxon>
        <taxon>Aestuariirhabdus</taxon>
    </lineage>
</organism>
<comment type="similarity">
    <text evidence="1">Belongs to the iron-containing alcohol dehydrogenase family.</text>
</comment>
<comment type="caution">
    <text evidence="13">The sequence shown here is derived from an EMBL/GenBank/DDBJ whole genome shotgun (WGS) entry which is preliminary data.</text>
</comment>
<accession>A0A3P3VSB6</accession>
<gene>
    <name evidence="13" type="ORF">D0544_04635</name>
</gene>
<dbReference type="Gene3D" id="3.40.50.1970">
    <property type="match status" value="1"/>
</dbReference>
<keyword evidence="14" id="KW-1185">Reference proteome</keyword>
<feature type="binding site" evidence="11">
    <location>
        <position position="146"/>
    </location>
    <ligand>
        <name>NAD(+)</name>
        <dbReference type="ChEBI" id="CHEBI:57540"/>
    </ligand>
</feature>
<evidence type="ECO:0000256" key="2">
    <source>
        <dbReference type="ARBA" id="ARBA00022723"/>
    </source>
</evidence>
<feature type="binding site" evidence="11">
    <location>
        <begin position="137"/>
        <end position="140"/>
    </location>
    <ligand>
        <name>NAD(+)</name>
        <dbReference type="ChEBI" id="CHEBI:57540"/>
    </ligand>
</feature>
<feature type="binding site" evidence="11">
    <location>
        <position position="152"/>
    </location>
    <ligand>
        <name>NAD(+)</name>
        <dbReference type="ChEBI" id="CHEBI:57540"/>
    </ligand>
</feature>
<feature type="binding site" evidence="9">
    <location>
        <position position="192"/>
    </location>
    <ligand>
        <name>glycerol</name>
        <dbReference type="ChEBI" id="CHEBI:17754"/>
    </ligand>
</feature>
<comment type="cofactor">
    <cofactor evidence="9">
        <name>Zn(2+)</name>
        <dbReference type="ChEBI" id="CHEBI:29105"/>
    </cofactor>
    <text evidence="9">Binds 1 zinc ion per subunit.</text>
</comment>
<name>A0A3P3VSB6_9GAMM</name>
<protein>
    <recommendedName>
        <fullName evidence="7">Glycerol dehydrogenase</fullName>
        <ecNumber evidence="6">1.1.1.6</ecNumber>
    </recommendedName>
</protein>
<evidence type="ECO:0000256" key="11">
    <source>
        <dbReference type="PIRSR" id="PIRSR000112-3"/>
    </source>
</evidence>
<evidence type="ECO:0000313" key="13">
    <source>
        <dbReference type="EMBL" id="RRJ84399.1"/>
    </source>
</evidence>
<dbReference type="GO" id="GO:0046872">
    <property type="term" value="F:metal ion binding"/>
    <property type="evidence" value="ECO:0007669"/>
    <property type="project" value="UniProtKB-KW"/>
</dbReference>
<evidence type="ECO:0000256" key="9">
    <source>
        <dbReference type="PIRSR" id="PIRSR000112-1"/>
    </source>
</evidence>
<dbReference type="NCBIfam" id="NF006941">
    <property type="entry name" value="PRK09423.1"/>
    <property type="match status" value="1"/>
</dbReference>
<proteinExistence type="inferred from homology"/>
<dbReference type="AlphaFoldDB" id="A0A3P3VSB6"/>
<dbReference type="InterPro" id="IPR016205">
    <property type="entry name" value="Glycerol_DH"/>
</dbReference>
<dbReference type="InterPro" id="IPR001670">
    <property type="entry name" value="ADH_Fe/GldA"/>
</dbReference>
<feature type="domain" description="Alcohol dehydrogenase iron-type/glycerol dehydrogenase GldA" evidence="12">
    <location>
        <begin position="26"/>
        <end position="175"/>
    </location>
</feature>
<dbReference type="CDD" id="cd08170">
    <property type="entry name" value="GlyDH"/>
    <property type="match status" value="1"/>
</dbReference>
<dbReference type="Pfam" id="PF00465">
    <property type="entry name" value="Fe-ADH"/>
    <property type="match status" value="1"/>
</dbReference>
<feature type="binding site" evidence="9">
    <location>
        <position position="276"/>
    </location>
    <ligand>
        <name>glycerol</name>
        <dbReference type="ChEBI" id="CHEBI:17754"/>
    </ligand>
</feature>
<evidence type="ECO:0000256" key="3">
    <source>
        <dbReference type="ARBA" id="ARBA00023002"/>
    </source>
</evidence>
<dbReference type="Gene3D" id="1.20.1090.10">
    <property type="entry name" value="Dehydroquinate synthase-like - alpha domain"/>
    <property type="match status" value="1"/>
</dbReference>